<dbReference type="Gene3D" id="3.30.70.1520">
    <property type="entry name" value="Heterotetrameric sarcosine oxidase"/>
    <property type="match status" value="1"/>
</dbReference>
<keyword evidence="2" id="KW-1185">Reference proteome</keyword>
<organism evidence="1 2">
    <name type="scientific">Tepidamorphus gemmatus</name>
    <dbReference type="NCBI Taxonomy" id="747076"/>
    <lineage>
        <taxon>Bacteria</taxon>
        <taxon>Pseudomonadati</taxon>
        <taxon>Pseudomonadota</taxon>
        <taxon>Alphaproteobacteria</taxon>
        <taxon>Hyphomicrobiales</taxon>
        <taxon>Tepidamorphaceae</taxon>
        <taxon>Tepidamorphus</taxon>
    </lineage>
</organism>
<dbReference type="InterPro" id="IPR007375">
    <property type="entry name" value="SoxG"/>
</dbReference>
<evidence type="ECO:0000313" key="1">
    <source>
        <dbReference type="EMBL" id="TCT08721.1"/>
    </source>
</evidence>
<dbReference type="Pfam" id="PF04268">
    <property type="entry name" value="SoxG"/>
    <property type="match status" value="1"/>
</dbReference>
<evidence type="ECO:0000313" key="2">
    <source>
        <dbReference type="Proteomes" id="UP000295678"/>
    </source>
</evidence>
<name>A0A4R3M5R8_9HYPH</name>
<dbReference type="Proteomes" id="UP000295678">
    <property type="component" value="Unassembled WGS sequence"/>
</dbReference>
<comment type="caution">
    <text evidence="1">The sequence shown here is derived from an EMBL/GenBank/DDBJ whole genome shotgun (WGS) entry which is preliminary data.</text>
</comment>
<dbReference type="OrthoDB" id="9814782at2"/>
<protein>
    <submittedName>
        <fullName evidence="1">Sarcosine oxidase subunit gamma</fullName>
    </submittedName>
</protein>
<dbReference type="Gene3D" id="3.30.1360.120">
    <property type="entry name" value="Probable tRNA modification gtpase trme, domain 1"/>
    <property type="match status" value="1"/>
</dbReference>
<dbReference type="InterPro" id="IPR027266">
    <property type="entry name" value="TrmE/GcvT-like"/>
</dbReference>
<proteinExistence type="predicted"/>
<gene>
    <name evidence="1" type="ORF">EDC22_10833</name>
</gene>
<reference evidence="1 2" key="1">
    <citation type="submission" date="2019-03" db="EMBL/GenBank/DDBJ databases">
        <title>Genomic Encyclopedia of Type Strains, Phase IV (KMG-IV): sequencing the most valuable type-strain genomes for metagenomic binning, comparative biology and taxonomic classification.</title>
        <authorList>
            <person name="Goeker M."/>
        </authorList>
    </citation>
    <scope>NUCLEOTIDE SEQUENCE [LARGE SCALE GENOMIC DNA]</scope>
    <source>
        <strain evidence="1 2">DSM 19345</strain>
    </source>
</reference>
<dbReference type="EMBL" id="SMAK01000008">
    <property type="protein sequence ID" value="TCT08721.1"/>
    <property type="molecule type" value="Genomic_DNA"/>
</dbReference>
<dbReference type="RefSeq" id="WP_132807134.1">
    <property type="nucleotide sequence ID" value="NZ_SMAK01000008.1"/>
</dbReference>
<dbReference type="AlphaFoldDB" id="A0A4R3M5R8"/>
<sequence length="218" mass="23511">MSEALSAVTSDSRRRAPLAHRTAIKAMEGAASMAERAFLGKLVLRVDPAAGDAAVTGIIGVSLPTRACTSTRQGETAILWIGPDEFWIITAPDAQTSLLAGLAEAMAGLRHQLVDVSSYYTAIELAGPRARDMLMKLTTLDLHPRAFGAGQVAGSMFGRTQAVLWQVEADEAEGGPLFRLFVRRSTADYLWCLLAEAGREWGMPRQAPLAGETWQLER</sequence>
<dbReference type="SUPFAM" id="SSF103025">
    <property type="entry name" value="Folate-binding domain"/>
    <property type="match status" value="1"/>
</dbReference>
<accession>A0A4R3M5R8</accession>